<comment type="caution">
    <text evidence="1">The sequence shown here is derived from an EMBL/GenBank/DDBJ whole genome shotgun (WGS) entry which is preliminary data.</text>
</comment>
<gene>
    <name evidence="1" type="ORF">ACFQ16_06910</name>
</gene>
<dbReference type="SUPFAM" id="SSF46785">
    <property type="entry name" value="Winged helix' DNA-binding domain"/>
    <property type="match status" value="1"/>
</dbReference>
<dbReference type="CDD" id="cd00090">
    <property type="entry name" value="HTH_ARSR"/>
    <property type="match status" value="1"/>
</dbReference>
<dbReference type="EMBL" id="JBHTIW010000003">
    <property type="protein sequence ID" value="MFD0919467.1"/>
    <property type="molecule type" value="Genomic_DNA"/>
</dbReference>
<reference evidence="2" key="1">
    <citation type="journal article" date="2019" name="Int. J. Syst. Evol. Microbiol.">
        <title>The Global Catalogue of Microorganisms (GCM) 10K type strain sequencing project: providing services to taxonomists for standard genome sequencing and annotation.</title>
        <authorList>
            <consortium name="The Broad Institute Genomics Platform"/>
            <consortium name="The Broad Institute Genome Sequencing Center for Infectious Disease"/>
            <person name="Wu L."/>
            <person name="Ma J."/>
        </authorList>
    </citation>
    <scope>NUCLEOTIDE SEQUENCE [LARGE SCALE GENOMIC DNA]</scope>
    <source>
        <strain evidence="2">CCUG 56401</strain>
    </source>
</reference>
<keyword evidence="2" id="KW-1185">Reference proteome</keyword>
<name>A0ABW3FT48_9PSEU</name>
<dbReference type="InterPro" id="IPR011991">
    <property type="entry name" value="ArsR-like_HTH"/>
</dbReference>
<sequence>MAPSGEPPGDAVVAVAVLADELRHGMYEFIRRARRPVSRDEAAAAVGISRKLAAFHLDKLVDAGLLRARIEPAGGVRKVGRRPKVYEPTDAHIRVSIPPRRPDLLADILVDAVLSEGEGETAVEAAMRTAHERGRSLGTEERDRTRPGRLGTERTLTATQDVLTGYGFEPDRESPTCIRLRNCPFHPLAARSPELVCGLNRAFLRGFLAGLRARSVEAVLDPAPGECCVVLRGARG</sequence>
<evidence type="ECO:0000313" key="1">
    <source>
        <dbReference type="EMBL" id="MFD0919467.1"/>
    </source>
</evidence>
<dbReference type="InterPro" id="IPR036388">
    <property type="entry name" value="WH-like_DNA-bd_sf"/>
</dbReference>
<proteinExistence type="predicted"/>
<protein>
    <submittedName>
        <fullName evidence="1">Helix-turn-helix transcriptional regulator</fullName>
    </submittedName>
</protein>
<dbReference type="Gene3D" id="1.10.10.10">
    <property type="entry name" value="Winged helix-like DNA-binding domain superfamily/Winged helix DNA-binding domain"/>
    <property type="match status" value="1"/>
</dbReference>
<organism evidence="1 2">
    <name type="scientific">Saccharopolyspora rosea</name>
    <dbReference type="NCBI Taxonomy" id="524884"/>
    <lineage>
        <taxon>Bacteria</taxon>
        <taxon>Bacillati</taxon>
        <taxon>Actinomycetota</taxon>
        <taxon>Actinomycetes</taxon>
        <taxon>Pseudonocardiales</taxon>
        <taxon>Pseudonocardiaceae</taxon>
        <taxon>Saccharopolyspora</taxon>
    </lineage>
</organism>
<dbReference type="Proteomes" id="UP001597018">
    <property type="component" value="Unassembled WGS sequence"/>
</dbReference>
<dbReference type="InterPro" id="IPR036390">
    <property type="entry name" value="WH_DNA-bd_sf"/>
</dbReference>
<evidence type="ECO:0000313" key="2">
    <source>
        <dbReference type="Proteomes" id="UP001597018"/>
    </source>
</evidence>
<dbReference type="RefSeq" id="WP_263252717.1">
    <property type="nucleotide sequence ID" value="NZ_BAABLT010000001.1"/>
</dbReference>
<accession>A0ABW3FT48</accession>